<evidence type="ECO:0000256" key="5">
    <source>
        <dbReference type="ARBA" id="ARBA00008391"/>
    </source>
</evidence>
<keyword evidence="7 11" id="KW-0963">Cytoplasm</keyword>
<evidence type="ECO:0000256" key="11">
    <source>
        <dbReference type="HAMAP-Rule" id="MF_00004"/>
    </source>
</evidence>
<comment type="caution">
    <text evidence="13">The sequence shown here is derived from an EMBL/GenBank/DDBJ whole genome shotgun (WGS) entry which is preliminary data.</text>
</comment>
<comment type="subunit">
    <text evidence="11">Homodimer.</text>
</comment>
<comment type="function">
    <text evidence="2 11">Catalyzes a salvage reaction resulting in the formation of AMP, that is energically less costly than de novo synthesis.</text>
</comment>
<sequence>MDLKKKIRNVPDFPEKGIIFRDIGPLLEDKNAFKFAVDELLARIGRIKIDKVVGIDARGFILAGVLAKQLNAGMVMIRKKGKLPFETEVLEYDLEYGKSILEIHKDSIKKGEKVLLVDDVLATGGTMSAAVKLVEKVGGRVEGIIFLIILDYLSGRKVLKDYNLISLVNYT</sequence>
<dbReference type="EC" id="2.4.2.7" evidence="6 11"/>
<dbReference type="InterPro" id="IPR000836">
    <property type="entry name" value="PRTase_dom"/>
</dbReference>
<dbReference type="CDD" id="cd06223">
    <property type="entry name" value="PRTases_typeI"/>
    <property type="match status" value="1"/>
</dbReference>
<comment type="catalytic activity">
    <reaction evidence="1 11">
        <text>AMP + diphosphate = 5-phospho-alpha-D-ribose 1-diphosphate + adenine</text>
        <dbReference type="Rhea" id="RHEA:16609"/>
        <dbReference type="ChEBI" id="CHEBI:16708"/>
        <dbReference type="ChEBI" id="CHEBI:33019"/>
        <dbReference type="ChEBI" id="CHEBI:58017"/>
        <dbReference type="ChEBI" id="CHEBI:456215"/>
        <dbReference type="EC" id="2.4.2.7"/>
    </reaction>
</comment>
<dbReference type="PANTHER" id="PTHR32315">
    <property type="entry name" value="ADENINE PHOSPHORIBOSYLTRANSFERASE"/>
    <property type="match status" value="1"/>
</dbReference>
<comment type="pathway">
    <text evidence="4 11">Purine metabolism; AMP biosynthesis via salvage pathway; AMP from adenine: step 1/1.</text>
</comment>
<dbReference type="NCBIfam" id="NF002636">
    <property type="entry name" value="PRK02304.1-5"/>
    <property type="match status" value="1"/>
</dbReference>
<dbReference type="EMBL" id="PEZI01000064">
    <property type="protein sequence ID" value="PIS14372.1"/>
    <property type="molecule type" value="Genomic_DNA"/>
</dbReference>
<evidence type="ECO:0000256" key="1">
    <source>
        <dbReference type="ARBA" id="ARBA00000868"/>
    </source>
</evidence>
<dbReference type="NCBIfam" id="TIGR01090">
    <property type="entry name" value="apt"/>
    <property type="match status" value="1"/>
</dbReference>
<evidence type="ECO:0000313" key="13">
    <source>
        <dbReference type="EMBL" id="PIS14372.1"/>
    </source>
</evidence>
<evidence type="ECO:0000256" key="2">
    <source>
        <dbReference type="ARBA" id="ARBA00003968"/>
    </source>
</evidence>
<dbReference type="InterPro" id="IPR005764">
    <property type="entry name" value="Ade_phspho_trans"/>
</dbReference>
<feature type="domain" description="Phosphoribosyltransferase" evidence="12">
    <location>
        <begin position="27"/>
        <end position="159"/>
    </location>
</feature>
<dbReference type="AlphaFoldDB" id="A0A2H0WNZ2"/>
<proteinExistence type="inferred from homology"/>
<dbReference type="SUPFAM" id="SSF53271">
    <property type="entry name" value="PRTase-like"/>
    <property type="match status" value="1"/>
</dbReference>
<name>A0A2H0WNZ2_9BACT</name>
<evidence type="ECO:0000313" key="14">
    <source>
        <dbReference type="Proteomes" id="UP000230775"/>
    </source>
</evidence>
<evidence type="ECO:0000256" key="4">
    <source>
        <dbReference type="ARBA" id="ARBA00004659"/>
    </source>
</evidence>
<evidence type="ECO:0000256" key="10">
    <source>
        <dbReference type="ARBA" id="ARBA00022726"/>
    </source>
</evidence>
<gene>
    <name evidence="11" type="primary">apt</name>
    <name evidence="13" type="ORF">COT64_03005</name>
</gene>
<dbReference type="HAMAP" id="MF_00004">
    <property type="entry name" value="Aden_phosphoribosyltr"/>
    <property type="match status" value="1"/>
</dbReference>
<protein>
    <recommendedName>
        <fullName evidence="6 11">Adenine phosphoribosyltransferase</fullName>
        <shortName evidence="11">APRT</shortName>
        <ecNumber evidence="6 11">2.4.2.7</ecNumber>
    </recommendedName>
</protein>
<accession>A0A2H0WNZ2</accession>
<dbReference type="NCBIfam" id="NF002634">
    <property type="entry name" value="PRK02304.1-3"/>
    <property type="match status" value="1"/>
</dbReference>
<dbReference type="Proteomes" id="UP000230775">
    <property type="component" value="Unassembled WGS sequence"/>
</dbReference>
<dbReference type="InterPro" id="IPR029057">
    <property type="entry name" value="PRTase-like"/>
</dbReference>
<evidence type="ECO:0000256" key="3">
    <source>
        <dbReference type="ARBA" id="ARBA00004496"/>
    </source>
</evidence>
<evidence type="ECO:0000256" key="9">
    <source>
        <dbReference type="ARBA" id="ARBA00022679"/>
    </source>
</evidence>
<dbReference type="PANTHER" id="PTHR32315:SF3">
    <property type="entry name" value="ADENINE PHOSPHORIBOSYLTRANSFERASE"/>
    <property type="match status" value="1"/>
</dbReference>
<dbReference type="InterPro" id="IPR050054">
    <property type="entry name" value="UPRTase/APRTase"/>
</dbReference>
<dbReference type="GO" id="GO:0016208">
    <property type="term" value="F:AMP binding"/>
    <property type="evidence" value="ECO:0007669"/>
    <property type="project" value="TreeGrafter"/>
</dbReference>
<reference evidence="14" key="1">
    <citation type="submission" date="2017-09" db="EMBL/GenBank/DDBJ databases">
        <title>Depth-based differentiation of microbial function through sediment-hosted aquifers and enrichment of novel symbionts in the deep terrestrial subsurface.</title>
        <authorList>
            <person name="Probst A.J."/>
            <person name="Ladd B."/>
            <person name="Jarett J.K."/>
            <person name="Geller-Mcgrath D.E."/>
            <person name="Sieber C.M.K."/>
            <person name="Emerson J.B."/>
            <person name="Anantharaman K."/>
            <person name="Thomas B.C."/>
            <person name="Malmstrom R."/>
            <person name="Stieglmeier M."/>
            <person name="Klingl A."/>
            <person name="Woyke T."/>
            <person name="Ryan C.M."/>
            <person name="Banfield J.F."/>
        </authorList>
    </citation>
    <scope>NUCLEOTIDE SEQUENCE [LARGE SCALE GENOMIC DNA]</scope>
</reference>
<comment type="subcellular location">
    <subcellularLocation>
        <location evidence="3 11">Cytoplasm</location>
    </subcellularLocation>
</comment>
<dbReference type="GO" id="GO:0006166">
    <property type="term" value="P:purine ribonucleoside salvage"/>
    <property type="evidence" value="ECO:0007669"/>
    <property type="project" value="UniProtKB-UniRule"/>
</dbReference>
<dbReference type="GO" id="GO:0002055">
    <property type="term" value="F:adenine binding"/>
    <property type="evidence" value="ECO:0007669"/>
    <property type="project" value="TreeGrafter"/>
</dbReference>
<dbReference type="GO" id="GO:0005737">
    <property type="term" value="C:cytoplasm"/>
    <property type="evidence" value="ECO:0007669"/>
    <property type="project" value="UniProtKB-SubCell"/>
</dbReference>
<keyword evidence="10 11" id="KW-0660">Purine salvage</keyword>
<keyword evidence="8 11" id="KW-0328">Glycosyltransferase</keyword>
<comment type="similarity">
    <text evidence="5 11">Belongs to the purine/pyrimidine phosphoribosyltransferase family.</text>
</comment>
<dbReference type="Pfam" id="PF00156">
    <property type="entry name" value="Pribosyltran"/>
    <property type="match status" value="1"/>
</dbReference>
<dbReference type="FunFam" id="3.40.50.2020:FF:000021">
    <property type="entry name" value="Adenine phosphoribosyltransferase"/>
    <property type="match status" value="1"/>
</dbReference>
<evidence type="ECO:0000256" key="7">
    <source>
        <dbReference type="ARBA" id="ARBA00022490"/>
    </source>
</evidence>
<dbReference type="GO" id="GO:0003999">
    <property type="term" value="F:adenine phosphoribosyltransferase activity"/>
    <property type="evidence" value="ECO:0007669"/>
    <property type="project" value="UniProtKB-UniRule"/>
</dbReference>
<dbReference type="GO" id="GO:0044209">
    <property type="term" value="P:AMP salvage"/>
    <property type="evidence" value="ECO:0007669"/>
    <property type="project" value="UniProtKB-UniRule"/>
</dbReference>
<organism evidence="13 14">
    <name type="scientific">Candidatus Shapirobacteria bacterium CG09_land_8_20_14_0_10_39_12</name>
    <dbReference type="NCBI Taxonomy" id="1974885"/>
    <lineage>
        <taxon>Bacteria</taxon>
        <taxon>Candidatus Shapironibacteriota</taxon>
    </lineage>
</organism>
<evidence type="ECO:0000259" key="12">
    <source>
        <dbReference type="Pfam" id="PF00156"/>
    </source>
</evidence>
<keyword evidence="9 11" id="KW-0808">Transferase</keyword>
<dbReference type="Gene3D" id="3.40.50.2020">
    <property type="match status" value="1"/>
</dbReference>
<dbReference type="GO" id="GO:0006168">
    <property type="term" value="P:adenine salvage"/>
    <property type="evidence" value="ECO:0007669"/>
    <property type="project" value="InterPro"/>
</dbReference>
<evidence type="ECO:0000256" key="8">
    <source>
        <dbReference type="ARBA" id="ARBA00022676"/>
    </source>
</evidence>
<evidence type="ECO:0000256" key="6">
    <source>
        <dbReference type="ARBA" id="ARBA00011893"/>
    </source>
</evidence>
<dbReference type="UniPathway" id="UPA00588">
    <property type="reaction ID" value="UER00646"/>
</dbReference>